<dbReference type="RefSeq" id="WP_088620307.1">
    <property type="nucleotide sequence ID" value="NZ_CP022129.1"/>
</dbReference>
<sequence>MKIQTGDTTRYVYDNKGHLLFERSSGSYSQRSYVWLDDIPLAVIDQKRRGNCWGVFDRNRFRQHPALFAPPVR</sequence>
<dbReference type="KEGG" id="mpsy:CEK71_15955"/>
<accession>A0A1Z4C1Q3</accession>
<evidence type="ECO:0000313" key="1">
    <source>
        <dbReference type="EMBL" id="ASF47435.1"/>
    </source>
</evidence>
<dbReference type="EMBL" id="CP022129">
    <property type="protein sequence ID" value="ASF47435.1"/>
    <property type="molecule type" value="Genomic_DNA"/>
</dbReference>
<evidence type="ECO:0000313" key="2">
    <source>
        <dbReference type="Proteomes" id="UP000197019"/>
    </source>
</evidence>
<protein>
    <recommendedName>
        <fullName evidence="3">RHS repeat protein</fullName>
    </recommendedName>
</protein>
<name>A0A1Z4C1Q3_9GAMM</name>
<gene>
    <name evidence="1" type="ORF">CEK71_15955</name>
</gene>
<dbReference type="OrthoDB" id="5566102at2"/>
<organism evidence="1 2">
    <name type="scientific">Methylovulum psychrotolerans</name>
    <dbReference type="NCBI Taxonomy" id="1704499"/>
    <lineage>
        <taxon>Bacteria</taxon>
        <taxon>Pseudomonadati</taxon>
        <taxon>Pseudomonadota</taxon>
        <taxon>Gammaproteobacteria</taxon>
        <taxon>Methylococcales</taxon>
        <taxon>Methylococcaceae</taxon>
        <taxon>Methylovulum</taxon>
    </lineage>
</organism>
<keyword evidence="2" id="KW-1185">Reference proteome</keyword>
<dbReference type="AlphaFoldDB" id="A0A1Z4C1Q3"/>
<dbReference type="Proteomes" id="UP000197019">
    <property type="component" value="Chromosome"/>
</dbReference>
<proteinExistence type="predicted"/>
<reference evidence="1 2" key="1">
    <citation type="submission" date="2017-06" db="EMBL/GenBank/DDBJ databases">
        <title>Genome Sequencing of the methanotroph Methylovulum psychrotolerants str. HV10-M2 isolated from a high-altitude environment.</title>
        <authorList>
            <person name="Mateos-Rivera A."/>
        </authorList>
    </citation>
    <scope>NUCLEOTIDE SEQUENCE [LARGE SCALE GENOMIC DNA]</scope>
    <source>
        <strain evidence="1 2">HV10_M2</strain>
    </source>
</reference>
<evidence type="ECO:0008006" key="3">
    <source>
        <dbReference type="Google" id="ProtNLM"/>
    </source>
</evidence>